<proteinExistence type="predicted"/>
<name>A0AA39K437_ARMTA</name>
<sequence>MFFPTILALLASYASAQYVIPIPIATDDGNKGHFSAKAAGIVFGCIFGLLFLGCFCDCIWTKRRIRREARRRRDLEEVVGVPEAAVLTQSVNEGRKESEAADRKDGMSIMTISPPPPAYTSSNHGNFGPLI</sequence>
<keyword evidence="4" id="KW-1185">Reference proteome</keyword>
<organism evidence="3 4">
    <name type="scientific">Armillaria tabescens</name>
    <name type="common">Ringless honey mushroom</name>
    <name type="synonym">Agaricus tabescens</name>
    <dbReference type="NCBI Taxonomy" id="1929756"/>
    <lineage>
        <taxon>Eukaryota</taxon>
        <taxon>Fungi</taxon>
        <taxon>Dikarya</taxon>
        <taxon>Basidiomycota</taxon>
        <taxon>Agaricomycotina</taxon>
        <taxon>Agaricomycetes</taxon>
        <taxon>Agaricomycetidae</taxon>
        <taxon>Agaricales</taxon>
        <taxon>Marasmiineae</taxon>
        <taxon>Physalacriaceae</taxon>
        <taxon>Desarmillaria</taxon>
    </lineage>
</organism>
<keyword evidence="1" id="KW-0812">Transmembrane</keyword>
<evidence type="ECO:0000313" key="3">
    <source>
        <dbReference type="EMBL" id="KAK0454221.1"/>
    </source>
</evidence>
<feature type="signal peptide" evidence="2">
    <location>
        <begin position="1"/>
        <end position="16"/>
    </location>
</feature>
<dbReference type="RefSeq" id="XP_060328609.1">
    <property type="nucleotide sequence ID" value="XM_060477737.1"/>
</dbReference>
<feature type="transmembrane region" description="Helical" evidence="1">
    <location>
        <begin position="40"/>
        <end position="60"/>
    </location>
</feature>
<dbReference type="GeneID" id="85361285"/>
<dbReference type="Proteomes" id="UP001175211">
    <property type="component" value="Unassembled WGS sequence"/>
</dbReference>
<keyword evidence="2" id="KW-0732">Signal</keyword>
<keyword evidence="1" id="KW-1133">Transmembrane helix</keyword>
<accession>A0AA39K437</accession>
<protein>
    <submittedName>
        <fullName evidence="3">Uncharacterized protein</fullName>
    </submittedName>
</protein>
<evidence type="ECO:0000313" key="4">
    <source>
        <dbReference type="Proteomes" id="UP001175211"/>
    </source>
</evidence>
<evidence type="ECO:0000256" key="2">
    <source>
        <dbReference type="SAM" id="SignalP"/>
    </source>
</evidence>
<keyword evidence="1" id="KW-0472">Membrane</keyword>
<reference evidence="3" key="1">
    <citation type="submission" date="2023-06" db="EMBL/GenBank/DDBJ databases">
        <authorList>
            <consortium name="Lawrence Berkeley National Laboratory"/>
            <person name="Ahrendt S."/>
            <person name="Sahu N."/>
            <person name="Indic B."/>
            <person name="Wong-Bajracharya J."/>
            <person name="Merenyi Z."/>
            <person name="Ke H.-M."/>
            <person name="Monk M."/>
            <person name="Kocsube S."/>
            <person name="Drula E."/>
            <person name="Lipzen A."/>
            <person name="Balint B."/>
            <person name="Henrissat B."/>
            <person name="Andreopoulos B."/>
            <person name="Martin F.M."/>
            <person name="Harder C.B."/>
            <person name="Rigling D."/>
            <person name="Ford K.L."/>
            <person name="Foster G.D."/>
            <person name="Pangilinan J."/>
            <person name="Papanicolaou A."/>
            <person name="Barry K."/>
            <person name="LaButti K."/>
            <person name="Viragh M."/>
            <person name="Koriabine M."/>
            <person name="Yan M."/>
            <person name="Riley R."/>
            <person name="Champramary S."/>
            <person name="Plett K.L."/>
            <person name="Tsai I.J."/>
            <person name="Slot J."/>
            <person name="Sipos G."/>
            <person name="Plett J."/>
            <person name="Nagy L.G."/>
            <person name="Grigoriev I.V."/>
        </authorList>
    </citation>
    <scope>NUCLEOTIDE SEQUENCE</scope>
    <source>
        <strain evidence="3">CCBAS 213</strain>
    </source>
</reference>
<comment type="caution">
    <text evidence="3">The sequence shown here is derived from an EMBL/GenBank/DDBJ whole genome shotgun (WGS) entry which is preliminary data.</text>
</comment>
<feature type="chain" id="PRO_5041217591" evidence="2">
    <location>
        <begin position="17"/>
        <end position="131"/>
    </location>
</feature>
<dbReference type="AlphaFoldDB" id="A0AA39K437"/>
<gene>
    <name evidence="3" type="ORF">EV420DRAFT_1645114</name>
</gene>
<dbReference type="EMBL" id="JAUEPS010000027">
    <property type="protein sequence ID" value="KAK0454221.1"/>
    <property type="molecule type" value="Genomic_DNA"/>
</dbReference>
<evidence type="ECO:0000256" key="1">
    <source>
        <dbReference type="SAM" id="Phobius"/>
    </source>
</evidence>